<evidence type="ECO:0000313" key="1">
    <source>
        <dbReference type="EMBL" id="KAH3671732.1"/>
    </source>
</evidence>
<proteinExistence type="predicted"/>
<gene>
    <name evidence="1" type="ORF">OGAPHI_000437</name>
</gene>
<dbReference type="GeneID" id="70232405"/>
<sequence>MMVSIESLGGIQREVESAFRRHWEIVRCQWEHSDKLVRFRNNIQGFLGVLRKNSYLVRSHSVYDTSTLRYTFCSHEHLVDLIKNVTDLGVIDQTNWDALFSQSVGHFDTLVGIVFYLGFGHKDTEPHKLLLGVNQQVQDDSRIRMHKHGVVVSDEFETDLGDHLSAFFGSLQE</sequence>
<reference evidence="1" key="1">
    <citation type="journal article" date="2021" name="Open Biol.">
        <title>Shared evolutionary footprints suggest mitochondrial oxidative damage underlies multiple complex I losses in fungi.</title>
        <authorList>
            <person name="Schikora-Tamarit M.A."/>
            <person name="Marcet-Houben M."/>
            <person name="Nosek J."/>
            <person name="Gabaldon T."/>
        </authorList>
    </citation>
    <scope>NUCLEOTIDE SEQUENCE</scope>
    <source>
        <strain evidence="1">CBS6075</strain>
    </source>
</reference>
<name>A0A9P8PGR3_9ASCO</name>
<reference evidence="1" key="2">
    <citation type="submission" date="2021-01" db="EMBL/GenBank/DDBJ databases">
        <authorList>
            <person name="Schikora-Tamarit M.A."/>
        </authorList>
    </citation>
    <scope>NUCLEOTIDE SEQUENCE</scope>
    <source>
        <strain evidence="1">CBS6075</strain>
    </source>
</reference>
<accession>A0A9P8PGR3</accession>
<keyword evidence="2" id="KW-1185">Reference proteome</keyword>
<evidence type="ECO:0000313" key="2">
    <source>
        <dbReference type="Proteomes" id="UP000769157"/>
    </source>
</evidence>
<dbReference type="AlphaFoldDB" id="A0A9P8PGR3"/>
<dbReference type="RefSeq" id="XP_046064908.1">
    <property type="nucleotide sequence ID" value="XM_046205460.1"/>
</dbReference>
<comment type="caution">
    <text evidence="1">The sequence shown here is derived from an EMBL/GenBank/DDBJ whole genome shotgun (WGS) entry which is preliminary data.</text>
</comment>
<dbReference type="Proteomes" id="UP000769157">
    <property type="component" value="Unassembled WGS sequence"/>
</dbReference>
<organism evidence="1 2">
    <name type="scientific">Ogataea philodendri</name>
    <dbReference type="NCBI Taxonomy" id="1378263"/>
    <lineage>
        <taxon>Eukaryota</taxon>
        <taxon>Fungi</taxon>
        <taxon>Dikarya</taxon>
        <taxon>Ascomycota</taxon>
        <taxon>Saccharomycotina</taxon>
        <taxon>Pichiomycetes</taxon>
        <taxon>Pichiales</taxon>
        <taxon>Pichiaceae</taxon>
        <taxon>Ogataea</taxon>
    </lineage>
</organism>
<protein>
    <submittedName>
        <fullName evidence="1">Uncharacterized protein</fullName>
    </submittedName>
</protein>
<dbReference type="EMBL" id="JAEUBE010000055">
    <property type="protein sequence ID" value="KAH3671732.1"/>
    <property type="molecule type" value="Genomic_DNA"/>
</dbReference>